<feature type="transmembrane region" description="Helical" evidence="6">
    <location>
        <begin position="87"/>
        <end position="112"/>
    </location>
</feature>
<evidence type="ECO:0000256" key="6">
    <source>
        <dbReference type="SAM" id="Phobius"/>
    </source>
</evidence>
<feature type="transmembrane region" description="Helical" evidence="6">
    <location>
        <begin position="12"/>
        <end position="36"/>
    </location>
</feature>
<comment type="subcellular location">
    <subcellularLocation>
        <location evidence="1">Cell membrane</location>
    </subcellularLocation>
</comment>
<name>A0ABV8DY56_9NOCA</name>
<dbReference type="Proteomes" id="UP001595696">
    <property type="component" value="Unassembled WGS sequence"/>
</dbReference>
<dbReference type="RefSeq" id="WP_378615293.1">
    <property type="nucleotide sequence ID" value="NZ_JBHSAX010000019.1"/>
</dbReference>
<evidence type="ECO:0000259" key="7">
    <source>
        <dbReference type="Pfam" id="PF13190"/>
    </source>
</evidence>
<feature type="domain" description="PDGLE" evidence="7">
    <location>
        <begin position="16"/>
        <end position="111"/>
    </location>
</feature>
<keyword evidence="4 6" id="KW-1133">Transmembrane helix</keyword>
<protein>
    <submittedName>
        <fullName evidence="8">PDGLE domain-containing protein</fullName>
    </submittedName>
</protein>
<evidence type="ECO:0000256" key="4">
    <source>
        <dbReference type="ARBA" id="ARBA00022989"/>
    </source>
</evidence>
<evidence type="ECO:0000256" key="5">
    <source>
        <dbReference type="ARBA" id="ARBA00023136"/>
    </source>
</evidence>
<dbReference type="EMBL" id="JBHSAX010000019">
    <property type="protein sequence ID" value="MFC3965085.1"/>
    <property type="molecule type" value="Genomic_DNA"/>
</dbReference>
<evidence type="ECO:0000256" key="2">
    <source>
        <dbReference type="ARBA" id="ARBA00022475"/>
    </source>
</evidence>
<evidence type="ECO:0000256" key="1">
    <source>
        <dbReference type="ARBA" id="ARBA00004236"/>
    </source>
</evidence>
<dbReference type="InterPro" id="IPR025937">
    <property type="entry name" value="PDGLE_dom"/>
</dbReference>
<reference evidence="9" key="1">
    <citation type="journal article" date="2019" name="Int. J. Syst. Evol. Microbiol.">
        <title>The Global Catalogue of Microorganisms (GCM) 10K type strain sequencing project: providing services to taxonomists for standard genome sequencing and annotation.</title>
        <authorList>
            <consortium name="The Broad Institute Genomics Platform"/>
            <consortium name="The Broad Institute Genome Sequencing Center for Infectious Disease"/>
            <person name="Wu L."/>
            <person name="Ma J."/>
        </authorList>
    </citation>
    <scope>NUCLEOTIDE SEQUENCE [LARGE SCALE GENOMIC DNA]</scope>
    <source>
        <strain evidence="9">CGMCC 4.7330</strain>
    </source>
</reference>
<keyword evidence="3 6" id="KW-0812">Transmembrane</keyword>
<gene>
    <name evidence="8" type="ORF">ACFO0B_24115</name>
</gene>
<evidence type="ECO:0000313" key="8">
    <source>
        <dbReference type="EMBL" id="MFC3965085.1"/>
    </source>
</evidence>
<keyword evidence="9" id="KW-1185">Reference proteome</keyword>
<comment type="caution">
    <text evidence="8">The sequence shown here is derived from an EMBL/GenBank/DDBJ whole genome shotgun (WGS) entry which is preliminary data.</text>
</comment>
<evidence type="ECO:0000256" key="3">
    <source>
        <dbReference type="ARBA" id="ARBA00022692"/>
    </source>
</evidence>
<keyword evidence="5 6" id="KW-0472">Membrane</keyword>
<proteinExistence type="predicted"/>
<accession>A0ABV8DY56</accession>
<evidence type="ECO:0000313" key="9">
    <source>
        <dbReference type="Proteomes" id="UP001595696"/>
    </source>
</evidence>
<dbReference type="Pfam" id="PF13190">
    <property type="entry name" value="PDGLE"/>
    <property type="match status" value="1"/>
</dbReference>
<keyword evidence="2" id="KW-1003">Cell membrane</keyword>
<sequence>MYLLRSTGAPRVSLNAFLFGFAAAAVLVAGALSYLASSQPDGLDATTQRGCTVVAEQLEGECIAQSAEDHELADSPLADYTVGGDSALTGLAGILGAAATFAVLFALVRILLAARPSRSRVG</sequence>
<organism evidence="8 9">
    <name type="scientific">Nocardia jiangsuensis</name>
    <dbReference type="NCBI Taxonomy" id="1691563"/>
    <lineage>
        <taxon>Bacteria</taxon>
        <taxon>Bacillati</taxon>
        <taxon>Actinomycetota</taxon>
        <taxon>Actinomycetes</taxon>
        <taxon>Mycobacteriales</taxon>
        <taxon>Nocardiaceae</taxon>
        <taxon>Nocardia</taxon>
    </lineage>
</organism>